<dbReference type="Pfam" id="PF24626">
    <property type="entry name" value="SH3_Tf2-1"/>
    <property type="match status" value="1"/>
</dbReference>
<dbReference type="SMART" id="SM00298">
    <property type="entry name" value="CHROMO"/>
    <property type="match status" value="1"/>
</dbReference>
<organism evidence="4 5">
    <name type="scientific">Leptobrachium leishanense</name>
    <name type="common">Leishan spiny toad</name>
    <dbReference type="NCBI Taxonomy" id="445787"/>
    <lineage>
        <taxon>Eukaryota</taxon>
        <taxon>Metazoa</taxon>
        <taxon>Chordata</taxon>
        <taxon>Craniata</taxon>
        <taxon>Vertebrata</taxon>
        <taxon>Euteleostomi</taxon>
        <taxon>Amphibia</taxon>
        <taxon>Batrachia</taxon>
        <taxon>Anura</taxon>
        <taxon>Pelobatoidea</taxon>
        <taxon>Megophryidae</taxon>
        <taxon>Leptobrachium</taxon>
    </lineage>
</organism>
<dbReference type="GO" id="GO:0005634">
    <property type="term" value="C:nucleus"/>
    <property type="evidence" value="ECO:0007669"/>
    <property type="project" value="UniProtKB-SubCell"/>
</dbReference>
<reference evidence="4" key="1">
    <citation type="submission" date="2025-08" db="UniProtKB">
        <authorList>
            <consortium name="Ensembl"/>
        </authorList>
    </citation>
    <scope>IDENTIFICATION</scope>
</reference>
<dbReference type="GeneTree" id="ENSGT01010000228601"/>
<dbReference type="SUPFAM" id="SSF54160">
    <property type="entry name" value="Chromo domain-like"/>
    <property type="match status" value="1"/>
</dbReference>
<dbReference type="Gene3D" id="2.40.50.40">
    <property type="match status" value="1"/>
</dbReference>
<dbReference type="InterPro" id="IPR000953">
    <property type="entry name" value="Chromo/chromo_shadow_dom"/>
</dbReference>
<feature type="compositionally biased region" description="Polar residues" evidence="2">
    <location>
        <begin position="296"/>
        <end position="305"/>
    </location>
</feature>
<name>A0A8C5N2U7_9ANUR</name>
<dbReference type="InterPro" id="IPR016197">
    <property type="entry name" value="Chromo-like_dom_sf"/>
</dbReference>
<dbReference type="OrthoDB" id="1430630at2759"/>
<evidence type="ECO:0000259" key="3">
    <source>
        <dbReference type="PROSITE" id="PS50013"/>
    </source>
</evidence>
<dbReference type="InterPro" id="IPR023780">
    <property type="entry name" value="Chromo_domain"/>
</dbReference>
<feature type="compositionally biased region" description="Polar residues" evidence="2">
    <location>
        <begin position="272"/>
        <end position="283"/>
    </location>
</feature>
<dbReference type="PANTHER" id="PTHR46148:SF60">
    <property type="entry name" value="CHROMO DOMAIN-CONTAINING PROTEIN"/>
    <property type="match status" value="1"/>
</dbReference>
<reference evidence="4" key="2">
    <citation type="submission" date="2025-09" db="UniProtKB">
        <authorList>
            <consortium name="Ensembl"/>
        </authorList>
    </citation>
    <scope>IDENTIFICATION</scope>
</reference>
<dbReference type="Proteomes" id="UP000694569">
    <property type="component" value="Unplaced"/>
</dbReference>
<protein>
    <recommendedName>
        <fullName evidence="3">Chromo domain-containing protein</fullName>
    </recommendedName>
</protein>
<dbReference type="Ensembl" id="ENSLLET00000022267.1">
    <property type="protein sequence ID" value="ENSLLEP00000021439.1"/>
    <property type="gene ID" value="ENSLLEG00000013591.1"/>
</dbReference>
<evidence type="ECO:0000313" key="4">
    <source>
        <dbReference type="Ensembl" id="ENSLLEP00000021439.1"/>
    </source>
</evidence>
<comment type="subcellular location">
    <subcellularLocation>
        <location evidence="1">Nucleus</location>
    </subcellularLocation>
</comment>
<evidence type="ECO:0000256" key="1">
    <source>
        <dbReference type="ARBA" id="ARBA00004123"/>
    </source>
</evidence>
<feature type="compositionally biased region" description="Basic and acidic residues" evidence="2">
    <location>
        <begin position="243"/>
        <end position="255"/>
    </location>
</feature>
<dbReference type="Pfam" id="PF00385">
    <property type="entry name" value="Chromo"/>
    <property type="match status" value="1"/>
</dbReference>
<sequence length="305" mass="34573">MLIQAEGHRIKAVSRIVKHICRYIYNNQVHRSTGQSPFHVNYGQHPTMLPRSPIPSNVPSLNQRMAQIIGGYRKVKASLISAQRSYKQFADRHRDLAPQYVVGDSVWLSSKHVRLRCPSRKLGPRFLGPFVISKVVSPTAVRLRLPQELDVHPVFHVSLLRPFPPDPFTGRTPSRPGPLVAIGDDEYEVQRILDSRFYRRRLEYLDRWIGYGAEEDSWIPAAEVRAPALVRWFHVVHPTRPRSDRLGGGHCEDYRPVAPPRRPKMAAGKLPNGTQAPSPSASRNKSDHGAPRRSIRLTSSRPPIS</sequence>
<dbReference type="InterPro" id="IPR056924">
    <property type="entry name" value="SH3_Tf2-1"/>
</dbReference>
<feature type="domain" description="Chromo" evidence="3">
    <location>
        <begin position="187"/>
        <end position="245"/>
    </location>
</feature>
<evidence type="ECO:0000256" key="2">
    <source>
        <dbReference type="SAM" id="MobiDB-lite"/>
    </source>
</evidence>
<evidence type="ECO:0000313" key="5">
    <source>
        <dbReference type="Proteomes" id="UP000694569"/>
    </source>
</evidence>
<feature type="region of interest" description="Disordered" evidence="2">
    <location>
        <begin position="243"/>
        <end position="305"/>
    </location>
</feature>
<keyword evidence="5" id="KW-1185">Reference proteome</keyword>
<dbReference type="PANTHER" id="PTHR46148">
    <property type="entry name" value="CHROMO DOMAIN-CONTAINING PROTEIN"/>
    <property type="match status" value="1"/>
</dbReference>
<proteinExistence type="predicted"/>
<dbReference type="AlphaFoldDB" id="A0A8C5N2U7"/>
<dbReference type="PROSITE" id="PS50013">
    <property type="entry name" value="CHROMO_2"/>
    <property type="match status" value="1"/>
</dbReference>
<accession>A0A8C5N2U7</accession>